<comment type="caution">
    <text evidence="11">The sequence shown here is derived from an EMBL/GenBank/DDBJ whole genome shotgun (WGS) entry which is preliminary data.</text>
</comment>
<dbReference type="GO" id="GO:0006417">
    <property type="term" value="P:regulation of translation"/>
    <property type="evidence" value="ECO:0007669"/>
    <property type="project" value="UniProtKB-KW"/>
</dbReference>
<dbReference type="Pfam" id="PF02171">
    <property type="entry name" value="Piwi"/>
    <property type="match status" value="1"/>
</dbReference>
<dbReference type="InterPro" id="IPR003165">
    <property type="entry name" value="Piwi"/>
</dbReference>
<dbReference type="Gene3D" id="3.30.420.10">
    <property type="entry name" value="Ribonuclease H-like superfamily/Ribonuclease H"/>
    <property type="match status" value="1"/>
</dbReference>
<dbReference type="PROSITE" id="PS50821">
    <property type="entry name" value="PAZ"/>
    <property type="match status" value="1"/>
</dbReference>
<dbReference type="PROSITE" id="PS50822">
    <property type="entry name" value="PIWI"/>
    <property type="match status" value="1"/>
</dbReference>
<dbReference type="InterPro" id="IPR012337">
    <property type="entry name" value="RNaseH-like_sf"/>
</dbReference>
<dbReference type="Pfam" id="PF16488">
    <property type="entry name" value="ArgoL2"/>
    <property type="match status" value="1"/>
</dbReference>
<keyword evidence="6" id="KW-0943">RNA-mediated gene silencing</keyword>
<dbReference type="Gene3D" id="2.170.260.10">
    <property type="entry name" value="paz domain"/>
    <property type="match status" value="1"/>
</dbReference>
<dbReference type="InterPro" id="IPR014811">
    <property type="entry name" value="ArgoL1"/>
</dbReference>
<sequence>MYPIGKFLEQPDAPREMGVLQPPALQPQLVDVPLFNPPCRPNLGREGLPIGLRANHFQVSMSRRYVQHYDIYIKPENCPPRVNHEVIKIMVHAYTKLFGNLRPAYDGRKNLYTRDPLPIGRKQEELEVTLSCQGKDRVFHVYIKWRGQISLFDLEEALQGRRRPIPYGAISTLDVVMRHLPSMTYTSVGRSFFFPPEGHYHPLGGGREVWYGFHQSLKPSKWKMMLNFDVSASAFYKSQQVLHFMCDVLGIRDISDQKIPLTDSQRIKFTREIKGIKIETTHRGEFRKKYVVRNVTRRSAQMQTFPLQIEKNYSVECTVAKYFLDKYDIKLCYPNLPCIQVGEEHKHTYLPLEICNIVKSQRCVRKLTDRETSTMIKKTIRTAPEREQDINSLVRKADFHNDPYLKEFGLTISNSMIELSGRVLPPPKLQYGGPSLPNQKILNVQQTKQQTLPNHGVWDMRDKQFFIGVKISNWAIASFAPQRTVREDALKNFTKQLRKISDDAGMPINEPCFCKYINGPDQVQPMFNFLLTKFTELQLIVVILPGKTPIYAEVKKVGDTILGMATQCIQAKNVNKPSTQALSNLCLKINVKLGGINTILVPSVRPKVFNEPLIILGADVTHPPSNDNKKPSIAAIVGSMDAHPNRYAAMVRLQQPGQEIIQELSSMVKELLIMFYKSTRGYKPHRIILYRDGVSEGQLSNVLHHELLAIREACINLEGDYKPGITFITVQKRHHTRFFCTDETEQCGKSGNIPAGTTVDIGITHPTEFDFYLCSQQGIQGTSRPSHYHVLWDDNNFESDELQRLTYQLCHTYVRCTRSVSIPAPAYYAHLVAHRAKYHIVEKEHDSIEGSHETFCSEDQTLDAMVRAITVHPNANKVMYFT</sequence>
<feature type="domain" description="Piwi" evidence="10">
    <location>
        <begin position="539"/>
        <end position="841"/>
    </location>
</feature>
<dbReference type="SMART" id="SM01163">
    <property type="entry name" value="DUF1785"/>
    <property type="match status" value="1"/>
</dbReference>
<dbReference type="CDD" id="cd02846">
    <property type="entry name" value="PAZ_argonaute_like"/>
    <property type="match status" value="1"/>
</dbReference>
<dbReference type="FunFam" id="3.30.420.10:FF:000001">
    <property type="entry name" value="Protein argonaute-2"/>
    <property type="match status" value="1"/>
</dbReference>
<dbReference type="Pfam" id="PF02170">
    <property type="entry name" value="PAZ"/>
    <property type="match status" value="1"/>
</dbReference>
<dbReference type="CDD" id="cd04657">
    <property type="entry name" value="Piwi_ago-like"/>
    <property type="match status" value="1"/>
</dbReference>
<evidence type="ECO:0000259" key="10">
    <source>
        <dbReference type="PROSITE" id="PS50822"/>
    </source>
</evidence>
<dbReference type="InterPro" id="IPR032472">
    <property type="entry name" value="ArgoL2"/>
</dbReference>
<accession>A0AAV0WHB3</accession>
<keyword evidence="4" id="KW-0810">Translation regulation</keyword>
<gene>
    <name evidence="11" type="ORF">MEUPH1_LOCUS10964</name>
</gene>
<dbReference type="FunFam" id="3.40.50.2300:FF:000005">
    <property type="entry name" value="Protein argonaute-2"/>
    <property type="match status" value="1"/>
</dbReference>
<dbReference type="SUPFAM" id="SSF101690">
    <property type="entry name" value="PAZ domain"/>
    <property type="match status" value="1"/>
</dbReference>
<dbReference type="InterPro" id="IPR036085">
    <property type="entry name" value="PAZ_dom_sf"/>
</dbReference>
<organism evidence="11 12">
    <name type="scientific">Macrosiphum euphorbiae</name>
    <name type="common">potato aphid</name>
    <dbReference type="NCBI Taxonomy" id="13131"/>
    <lineage>
        <taxon>Eukaryota</taxon>
        <taxon>Metazoa</taxon>
        <taxon>Ecdysozoa</taxon>
        <taxon>Arthropoda</taxon>
        <taxon>Hexapoda</taxon>
        <taxon>Insecta</taxon>
        <taxon>Pterygota</taxon>
        <taxon>Neoptera</taxon>
        <taxon>Paraneoptera</taxon>
        <taxon>Hemiptera</taxon>
        <taxon>Sternorrhyncha</taxon>
        <taxon>Aphidomorpha</taxon>
        <taxon>Aphidoidea</taxon>
        <taxon>Aphididae</taxon>
        <taxon>Macrosiphini</taxon>
        <taxon>Macrosiphum</taxon>
    </lineage>
</organism>
<evidence type="ECO:0000256" key="7">
    <source>
        <dbReference type="ARBA" id="ARBA00023274"/>
    </source>
</evidence>
<dbReference type="InterPro" id="IPR036397">
    <property type="entry name" value="RNaseH_sf"/>
</dbReference>
<dbReference type="FunFam" id="2.170.260.10:FF:000001">
    <property type="entry name" value="Protein argonaute-2"/>
    <property type="match status" value="1"/>
</dbReference>
<dbReference type="Pfam" id="PF16486">
    <property type="entry name" value="ArgoN"/>
    <property type="match status" value="1"/>
</dbReference>
<dbReference type="AlphaFoldDB" id="A0AAV0WHB3"/>
<dbReference type="SMART" id="SM00949">
    <property type="entry name" value="PAZ"/>
    <property type="match status" value="1"/>
</dbReference>
<name>A0AAV0WHB3_9HEMI</name>
<dbReference type="GO" id="GO:0034587">
    <property type="term" value="P:piRNA processing"/>
    <property type="evidence" value="ECO:0007669"/>
    <property type="project" value="UniProtKB-ARBA"/>
</dbReference>
<comment type="subcellular location">
    <subcellularLocation>
        <location evidence="1">Cytoplasm</location>
        <location evidence="1">P-body</location>
    </subcellularLocation>
</comment>
<evidence type="ECO:0000256" key="8">
    <source>
        <dbReference type="ARBA" id="ARBA00070769"/>
    </source>
</evidence>
<keyword evidence="7" id="KW-0687">Ribonucleoprotein</keyword>
<dbReference type="Proteomes" id="UP001160148">
    <property type="component" value="Unassembled WGS sequence"/>
</dbReference>
<dbReference type="GO" id="GO:0016442">
    <property type="term" value="C:RISC complex"/>
    <property type="evidence" value="ECO:0007669"/>
    <property type="project" value="UniProtKB-ARBA"/>
</dbReference>
<evidence type="ECO:0000313" key="12">
    <source>
        <dbReference type="Proteomes" id="UP001160148"/>
    </source>
</evidence>
<feature type="domain" description="PAZ" evidence="9">
    <location>
        <begin position="240"/>
        <end position="359"/>
    </location>
</feature>
<dbReference type="Gene3D" id="3.40.50.2300">
    <property type="match status" value="1"/>
</dbReference>
<keyword evidence="5" id="KW-0694">RNA-binding</keyword>
<dbReference type="InterPro" id="IPR032473">
    <property type="entry name" value="Argonaute_Mid_dom"/>
</dbReference>
<evidence type="ECO:0000256" key="5">
    <source>
        <dbReference type="ARBA" id="ARBA00022884"/>
    </source>
</evidence>
<dbReference type="InterPro" id="IPR032474">
    <property type="entry name" value="Argonaute_N"/>
</dbReference>
<dbReference type="SUPFAM" id="SSF53098">
    <property type="entry name" value="Ribonuclease H-like"/>
    <property type="match status" value="1"/>
</dbReference>
<evidence type="ECO:0000256" key="1">
    <source>
        <dbReference type="ARBA" id="ARBA00004201"/>
    </source>
</evidence>
<dbReference type="Pfam" id="PF08699">
    <property type="entry name" value="ArgoL1"/>
    <property type="match status" value="1"/>
</dbReference>
<evidence type="ECO:0000256" key="3">
    <source>
        <dbReference type="ARBA" id="ARBA00022490"/>
    </source>
</evidence>
<evidence type="ECO:0000256" key="2">
    <source>
        <dbReference type="ARBA" id="ARBA00008201"/>
    </source>
</evidence>
<reference evidence="11 12" key="1">
    <citation type="submission" date="2023-01" db="EMBL/GenBank/DDBJ databases">
        <authorList>
            <person name="Whitehead M."/>
        </authorList>
    </citation>
    <scope>NUCLEOTIDE SEQUENCE [LARGE SCALE GENOMIC DNA]</scope>
</reference>
<dbReference type="Pfam" id="PF16487">
    <property type="entry name" value="ArgoMid"/>
    <property type="match status" value="1"/>
</dbReference>
<dbReference type="InterPro" id="IPR045246">
    <property type="entry name" value="Piwi_ago-like"/>
</dbReference>
<evidence type="ECO:0000313" key="11">
    <source>
        <dbReference type="EMBL" id="CAI6355067.1"/>
    </source>
</evidence>
<evidence type="ECO:0000256" key="6">
    <source>
        <dbReference type="ARBA" id="ARBA00023158"/>
    </source>
</evidence>
<evidence type="ECO:0000256" key="4">
    <source>
        <dbReference type="ARBA" id="ARBA00022845"/>
    </source>
</evidence>
<dbReference type="PANTHER" id="PTHR22891">
    <property type="entry name" value="EUKARYOTIC TRANSLATION INITIATION FACTOR 2C"/>
    <property type="match status" value="1"/>
</dbReference>
<protein>
    <recommendedName>
        <fullName evidence="8">Protein argonaute-1</fullName>
    </recommendedName>
</protein>
<keyword evidence="3" id="KW-0963">Cytoplasm</keyword>
<keyword evidence="12" id="KW-1185">Reference proteome</keyword>
<dbReference type="SMART" id="SM00950">
    <property type="entry name" value="Piwi"/>
    <property type="match status" value="1"/>
</dbReference>
<dbReference type="GO" id="GO:0003723">
    <property type="term" value="F:RNA binding"/>
    <property type="evidence" value="ECO:0007669"/>
    <property type="project" value="UniProtKB-KW"/>
</dbReference>
<comment type="similarity">
    <text evidence="2">Belongs to the argonaute family. Ago subfamily.</text>
</comment>
<dbReference type="InterPro" id="IPR003100">
    <property type="entry name" value="PAZ_dom"/>
</dbReference>
<proteinExistence type="inferred from homology"/>
<dbReference type="EMBL" id="CARXXK010000002">
    <property type="protein sequence ID" value="CAI6355067.1"/>
    <property type="molecule type" value="Genomic_DNA"/>
</dbReference>
<dbReference type="GO" id="GO:0000932">
    <property type="term" value="C:P-body"/>
    <property type="evidence" value="ECO:0007669"/>
    <property type="project" value="UniProtKB-SubCell"/>
</dbReference>
<evidence type="ECO:0000259" key="9">
    <source>
        <dbReference type="PROSITE" id="PS50821"/>
    </source>
</evidence>